<feature type="compositionally biased region" description="Polar residues" evidence="2">
    <location>
        <begin position="2050"/>
        <end position="2059"/>
    </location>
</feature>
<evidence type="ECO:0000256" key="2">
    <source>
        <dbReference type="SAM" id="MobiDB-lite"/>
    </source>
</evidence>
<dbReference type="STRING" id="45354.A0A1L0BPZ5"/>
<feature type="region of interest" description="Disordered" evidence="2">
    <location>
        <begin position="261"/>
        <end position="467"/>
    </location>
</feature>
<feature type="region of interest" description="Disordered" evidence="2">
    <location>
        <begin position="1665"/>
        <end position="1693"/>
    </location>
</feature>
<feature type="compositionally biased region" description="Polar residues" evidence="2">
    <location>
        <begin position="419"/>
        <end position="432"/>
    </location>
</feature>
<feature type="compositionally biased region" description="Basic residues" evidence="2">
    <location>
        <begin position="1957"/>
        <end position="1967"/>
    </location>
</feature>
<feature type="region of interest" description="Disordered" evidence="2">
    <location>
        <begin position="1212"/>
        <end position="1263"/>
    </location>
</feature>
<feature type="compositionally biased region" description="Acidic residues" evidence="2">
    <location>
        <begin position="1252"/>
        <end position="1263"/>
    </location>
</feature>
<dbReference type="EMBL" id="LT635759">
    <property type="protein sequence ID" value="SGZ53315.1"/>
    <property type="molecule type" value="Genomic_DNA"/>
</dbReference>
<keyword evidence="4" id="KW-1185">Reference proteome</keyword>
<feature type="compositionally biased region" description="Acidic residues" evidence="2">
    <location>
        <begin position="1928"/>
        <end position="1943"/>
    </location>
</feature>
<accession>A0A1L0BPZ5</accession>
<feature type="region of interest" description="Disordered" evidence="2">
    <location>
        <begin position="1"/>
        <end position="40"/>
    </location>
</feature>
<dbReference type="OrthoDB" id="4097153at2759"/>
<feature type="coiled-coil region" evidence="1">
    <location>
        <begin position="612"/>
        <end position="646"/>
    </location>
</feature>
<feature type="region of interest" description="Disordered" evidence="2">
    <location>
        <begin position="164"/>
        <end position="208"/>
    </location>
</feature>
<feature type="region of interest" description="Disordered" evidence="2">
    <location>
        <begin position="1896"/>
        <end position="2189"/>
    </location>
</feature>
<protein>
    <submittedName>
        <fullName evidence="3">CIC11C00000004503</fullName>
    </submittedName>
</protein>
<feature type="region of interest" description="Disordered" evidence="2">
    <location>
        <begin position="926"/>
        <end position="945"/>
    </location>
</feature>
<evidence type="ECO:0000313" key="4">
    <source>
        <dbReference type="Proteomes" id="UP000182334"/>
    </source>
</evidence>
<evidence type="ECO:0000313" key="3">
    <source>
        <dbReference type="EMBL" id="SGZ53315.1"/>
    </source>
</evidence>
<feature type="compositionally biased region" description="Acidic residues" evidence="2">
    <location>
        <begin position="1672"/>
        <end position="1683"/>
    </location>
</feature>
<sequence>MSKHKFPSPPPVVKKSTGDARNSATQPNTSVISVNTSINADTNPDTLVSWIDSLKARVNDTLTQQTSELQQLRISAKQEELRLRYRSHVFLEPFDKLGVYLEQEAHKQQRTELAVNDEKEALPFIEEEETALVKEYEYSPYPEEAPELEYQNEQDDSDVIEIISDEEDGEDDAKEQYAESESDLEIENSQEIENYDDNVDYDDNVEYDENVDYDEFEIEDHNDNDDETANVGKIIRYEELDDVQDEPQEEYPEYLDEFEGFEEEQQSLASRSVVSDDELEAYSSLRPKPSFQLKDGRPRLSDMSSYNYFQQDTNEYLEDDAEENLAKEEENEEIGKEEVASEENEDDQEEEERSPQSQIQPAPEDEVDSIIILSSGEEDATDSEDQPIVETQYYSEGRDDDSEEMVHSEMESSEVENFANHSQETEGSGTTESSKHLQSHIAESSGVESDAEQDLPNESNSKDLATYDDEYSAIHEVADENNLFANIAQEALVEEHIPLGTKINSDYLADVESDEPPKPVVSSEAGPILENEAKLHVEEKTSLNMENKTEVPNFDSANLSSQFDLGTLSGPKNEDEDASEGSLADAESDFRKMDDIPEENIPHPSLKFPIFKTIKSESLEEVLKKLEETEQKFHIKLHAVEELKSELGISEEPEEVTNVSDVLSGHPTEPNRLDAYSAADQSHATTFHDALLLDSLAMEDLEHIPSELTHSVLADLESDASLDAIVNEALLTHIPELDNASIDAILGGSELPRVEDEPVQESEDMEMENSEQVEAVELVEHLWEEEAIDQIPEESLPLSETEEGLVLLHETAEPGEALPLAGSTTPPPESSSELEVGADVLQVVSNFKSDLRAIEVPTLDEFAGATDYSIEEIGDGSEITEKSAEIEDDEFILEDDDKMSESEDVPAGEDLISEVEGDAENVDLDAGSAEEETETVTKTEAQADSKDCQVLPQEEAMIELTVSQPDIEQVAGEEETTPEIEEISSSDEVVAENVMQNVGPLGIGSDLDESSVRGEELSDFKNASFVPNDFHIPRYEKPSLPVLERIDSFSDEGVDVIEPKSPDEVIVEYDEFAVVEAEATTPTSIEEPTISAPEETIPVAVIATEVLLDTTADVETPTNIVEPTEVEEEILVEVFDDNSDVVTPSAILELESMRNTPVPVFSHAISVEEIREPQQPLSKKRKIDGDERSSFKRIKTAWTRLNPLNWFGLKDKQEESDEEQPQTVNNHGQAEYSDDLRGFQRSQNNEDRNENESENIDPEAAVEVDEDHDNALEILRELAIEVVEAISDDMSAVVDGDDENGGDQKNQALLEAIEHVKEAAHETFEAISEDIYAPVEGEDSEEITVGESLRDLGESVGETLDNLKEAGHGVIEALSEDITAPVEGEVVDKEGANDHIHDGGSESFGETIDHMKAAGEEVIHAISEEISAPVEGEEVEKAADETQEESSETLEQTLDHMIEAGIEVIETISEGISAPIEGDEVEKDDERHVGVSGNIIETIHYLEEAGKELTDAISESISAPVEGEEVNKTEELEDTHIDIAESLLETMTIVDEASKQFVDAISEDISAPFENEETRNVLELESAKEDAGTDMHTHVGKHFLESISRMKQAGKELVDAVSEEISAPVENEIVDNEFQKENESNESFLETVDQVKRAAQAVVEAVSEEISAPLSDQEDYASAEDEDAHTAKEETHVGATREFLDNLKGAAKGVYDELNEDLSVAVSSSDLTKDGTSAGEANQDYETDKKADLSFSETLSNIKKAAEEVVAAISEDILEPVADNIAENETGNIDAALLSPILDVPSDNSAFKVPTTADDDTTTTGPSIPPVPVFNLISPLVESLVSTKKSSEVPEILEEATDVHLDNNKSSKVTGTKVSDSKVQVLMDMFKKKAEALIEKHEHEDPDVEKPVALESEDLKTEQISRKQEDHEQSEDSMTDISDNEETTAEKAIRTKVQPASRKRSQRKRKVMGIDIGSDVDLTHRRALRSGATADEQEDNTDILTDKTESLGEVKKEQEFTSIETKGNTKPRRKLKLEAPEVKSDESKVLSRTDLLSPTQEVETGSPRKSKIVSSKPLELPKKRGRGRPPKKSKRNRATSSALEVGGTDSRTPSGKLDPSLLDHPALRTRSKSPIKRTIQELSLEIDEDQPRKKRVTRSAVQKRIEEVEAKKEEQGHDKDHEQNRRGRTRERH</sequence>
<feature type="compositionally biased region" description="Polar residues" evidence="2">
    <location>
        <begin position="19"/>
        <end position="40"/>
    </location>
</feature>
<proteinExistence type="predicted"/>
<evidence type="ECO:0000256" key="1">
    <source>
        <dbReference type="SAM" id="Coils"/>
    </source>
</evidence>
<name>A0A1L0BPZ5_9ASCO</name>
<feature type="compositionally biased region" description="Basic and acidic residues" evidence="2">
    <location>
        <begin position="1896"/>
        <end position="1927"/>
    </location>
</feature>
<feature type="compositionally biased region" description="Basic and acidic residues" evidence="2">
    <location>
        <begin position="324"/>
        <end position="339"/>
    </location>
</feature>
<feature type="compositionally biased region" description="Basic and acidic residues" evidence="2">
    <location>
        <begin position="531"/>
        <end position="541"/>
    </location>
</feature>
<feature type="compositionally biased region" description="Basic and acidic residues" evidence="2">
    <location>
        <begin position="2032"/>
        <end position="2047"/>
    </location>
</feature>
<dbReference type="Proteomes" id="UP000182334">
    <property type="component" value="Chromosome IV"/>
</dbReference>
<keyword evidence="1" id="KW-0175">Coiled coil</keyword>
<reference evidence="3 4" key="1">
    <citation type="submission" date="2016-10" db="EMBL/GenBank/DDBJ databases">
        <authorList>
            <person name="de Groot N.N."/>
        </authorList>
    </citation>
    <scope>NUCLEOTIDE SEQUENCE [LARGE SCALE GENOMIC DNA]</scope>
    <source>
        <strain evidence="3 4">CBS 141442</strain>
    </source>
</reference>
<gene>
    <name evidence="3" type="ORF">SAMEA4029010_CIC11G00000004503</name>
</gene>
<feature type="compositionally biased region" description="Basic and acidic residues" evidence="2">
    <location>
        <begin position="935"/>
        <end position="945"/>
    </location>
</feature>
<feature type="compositionally biased region" description="Basic and acidic residues" evidence="2">
    <location>
        <begin position="1234"/>
        <end position="1251"/>
    </location>
</feature>
<feature type="compositionally biased region" description="Basic and acidic residues" evidence="2">
    <location>
        <begin position="2000"/>
        <end position="2015"/>
    </location>
</feature>
<feature type="compositionally biased region" description="Polar residues" evidence="2">
    <location>
        <begin position="555"/>
        <end position="564"/>
    </location>
</feature>
<feature type="compositionally biased region" description="Acidic residues" evidence="2">
    <location>
        <begin position="376"/>
        <end position="387"/>
    </location>
</feature>
<organism evidence="3 4">
    <name type="scientific">Sungouiella intermedia</name>
    <dbReference type="NCBI Taxonomy" id="45354"/>
    <lineage>
        <taxon>Eukaryota</taxon>
        <taxon>Fungi</taxon>
        <taxon>Dikarya</taxon>
        <taxon>Ascomycota</taxon>
        <taxon>Saccharomycotina</taxon>
        <taxon>Pichiomycetes</taxon>
        <taxon>Metschnikowiaceae</taxon>
        <taxon>Sungouiella</taxon>
    </lineage>
</organism>
<feature type="compositionally biased region" description="Basic and acidic residues" evidence="2">
    <location>
        <begin position="2159"/>
        <end position="2181"/>
    </location>
</feature>
<feature type="region of interest" description="Disordered" evidence="2">
    <location>
        <begin position="510"/>
        <end position="586"/>
    </location>
</feature>
<feature type="compositionally biased region" description="Acidic residues" evidence="2">
    <location>
        <begin position="340"/>
        <end position="352"/>
    </location>
</feature>
<feature type="compositionally biased region" description="Basic residues" evidence="2">
    <location>
        <begin position="2079"/>
        <end position="2093"/>
    </location>
</feature>
<feature type="compositionally biased region" description="Polar residues" evidence="2">
    <location>
        <begin position="302"/>
        <end position="314"/>
    </location>
</feature>